<dbReference type="FunFam" id="1.10.10.1410:FF:000002">
    <property type="entry name" value="60S acidic ribosomal protein P2"/>
    <property type="match status" value="1"/>
</dbReference>
<dbReference type="EMBL" id="KX764961">
    <property type="protein sequence ID" value="AOZ56048.1"/>
    <property type="molecule type" value="Genomic_DNA"/>
</dbReference>
<dbReference type="InterPro" id="IPR022295">
    <property type="entry name" value="Ribosomal_P1_arc"/>
</dbReference>
<gene>
    <name evidence="4" type="primary">rpl12</name>
</gene>
<feature type="region of interest" description="Disordered" evidence="5">
    <location>
        <begin position="72"/>
        <end position="107"/>
    </location>
</feature>
<reference evidence="6" key="1">
    <citation type="journal article" date="2017" name="Nature">
        <title>Metagenomic exploration of ASGARD archaea illuminates the origin of cellular complexity in eukaryotes.</title>
        <authorList>
            <person name="Zaremba-Niedzwiedzka K."/>
            <person name="Caceres E.F."/>
            <person name="Saw J.H.W."/>
            <person name="Backstrom D."/>
            <person name="Juzokaite L."/>
            <person name="Vancaester E."/>
            <person name="Seitz K.W."/>
            <person name="Anantharaman K."/>
            <person name="Starnawski P."/>
            <person name="Kjeldsen K.U."/>
            <person name="Stott M.B."/>
            <person name="Nunoura T."/>
            <person name="Banfield J.F."/>
            <person name="Schramm A."/>
            <person name="Baker B.J."/>
            <person name="Spang A."/>
            <person name="Ettema T.J.G."/>
        </authorList>
    </citation>
    <scope>NUCLEOTIDE SEQUENCE</scope>
    <source>
        <strain evidence="6">TIV_2</strain>
    </source>
</reference>
<proteinExistence type="inferred from homology"/>
<keyword evidence="3 4" id="KW-0687">Ribonucleoprotein</keyword>
<feature type="compositionally biased region" description="Basic and acidic residues" evidence="5">
    <location>
        <begin position="77"/>
        <end position="89"/>
    </location>
</feature>
<dbReference type="InterPro" id="IPR038716">
    <property type="entry name" value="P1/P2_N_sf"/>
</dbReference>
<dbReference type="GO" id="GO:0006414">
    <property type="term" value="P:translational elongation"/>
    <property type="evidence" value="ECO:0007669"/>
    <property type="project" value="InterPro"/>
</dbReference>
<dbReference type="PANTHER" id="PTHR45696:SF10">
    <property type="entry name" value="LARGE RIBOSOMAL SUBUNIT PROTEIN P1"/>
    <property type="match status" value="1"/>
</dbReference>
<keyword evidence="2 4" id="KW-0689">Ribosomal protein</keyword>
<accession>A0A1L2JK12</accession>
<sequence length="107" mass="11150">MGLEYVYAALLLHELGKDIDESTLSAVLKAAGLEPDPARVKQLVEALQGVDIDEVIKTAAVAPVAVAAPAVPAAEAAEEKPAEEKKEEKKEEEEEEAAIAGLGALFG</sequence>
<comment type="similarity">
    <text evidence="1 4">Belongs to the eukaryotic ribosomal protein P1/P2 family.</text>
</comment>
<comment type="function">
    <text evidence="4">Forms part of the ribosomal stalk, playing a central role in the interaction of the ribosome with GTP-bound translation factors.</text>
</comment>
<evidence type="ECO:0000256" key="2">
    <source>
        <dbReference type="ARBA" id="ARBA00022980"/>
    </source>
</evidence>
<dbReference type="GO" id="GO:0003735">
    <property type="term" value="F:structural constituent of ribosome"/>
    <property type="evidence" value="ECO:0007669"/>
    <property type="project" value="InterPro"/>
</dbReference>
<dbReference type="AlphaFoldDB" id="A0A1L2JK12"/>
<evidence type="ECO:0000256" key="4">
    <source>
        <dbReference type="HAMAP-Rule" id="MF_01478"/>
    </source>
</evidence>
<dbReference type="NCBIfam" id="TIGR03685">
    <property type="entry name" value="ribo_P1_arch"/>
    <property type="match status" value="1"/>
</dbReference>
<dbReference type="CDD" id="cd05832">
    <property type="entry name" value="Ribosomal_L12p"/>
    <property type="match status" value="1"/>
</dbReference>
<dbReference type="Pfam" id="PF00428">
    <property type="entry name" value="Ribosomal_60s"/>
    <property type="match status" value="1"/>
</dbReference>
<evidence type="ECO:0000256" key="3">
    <source>
        <dbReference type="ARBA" id="ARBA00023274"/>
    </source>
</evidence>
<dbReference type="HAMAP" id="MF_01478">
    <property type="entry name" value="Ribosomal_L12_arch"/>
    <property type="match status" value="1"/>
</dbReference>
<name>A0A1L2JK12_9CREN</name>
<dbReference type="InterPro" id="IPR027534">
    <property type="entry name" value="Ribosomal_P1/P2"/>
</dbReference>
<dbReference type="PANTHER" id="PTHR45696">
    <property type="entry name" value="60S ACIDIC RIBOSOMAL PROTEIN P1"/>
    <property type="match status" value="1"/>
</dbReference>
<evidence type="ECO:0000313" key="6">
    <source>
        <dbReference type="EMBL" id="AOZ56048.1"/>
    </source>
</evidence>
<dbReference type="Gene3D" id="1.10.10.1410">
    <property type="match status" value="1"/>
</dbReference>
<dbReference type="GO" id="GO:1990904">
    <property type="term" value="C:ribonucleoprotein complex"/>
    <property type="evidence" value="ECO:0007669"/>
    <property type="project" value="UniProtKB-KW"/>
</dbReference>
<evidence type="ECO:0000256" key="5">
    <source>
        <dbReference type="SAM" id="MobiDB-lite"/>
    </source>
</evidence>
<protein>
    <recommendedName>
        <fullName evidence="4">Large ribosomal subunit protein P1</fullName>
    </recommendedName>
</protein>
<comment type="subunit">
    <text evidence="4">Part of the 50S ribosomal subunit. Homodimer, it forms part of the ribosomal stalk which helps the ribosome interact with GTP-bound translation factors. Forms a heptameric L10(L12)2(L12)2(L12)2 complex, where L10 forms an elongated spine to which the L12 dimers bind in a sequential fashion.</text>
</comment>
<organism evidence="6">
    <name type="scientific">uncultured korarchaeote</name>
    <dbReference type="NCBI Taxonomy" id="161241"/>
    <lineage>
        <taxon>Archaea</taxon>
        <taxon>Thermoproteota</taxon>
        <taxon>environmental samples</taxon>
    </lineage>
</organism>
<dbReference type="GO" id="GO:0005840">
    <property type="term" value="C:ribosome"/>
    <property type="evidence" value="ECO:0007669"/>
    <property type="project" value="UniProtKB-KW"/>
</dbReference>
<evidence type="ECO:0000256" key="1">
    <source>
        <dbReference type="ARBA" id="ARBA00005436"/>
    </source>
</evidence>